<comment type="caution">
    <text evidence="1">The sequence shown here is derived from an EMBL/GenBank/DDBJ whole genome shotgun (WGS) entry which is preliminary data.</text>
</comment>
<dbReference type="EMBL" id="BGZK01001452">
    <property type="protein sequence ID" value="GBP80236.1"/>
    <property type="molecule type" value="Genomic_DNA"/>
</dbReference>
<gene>
    <name evidence="1" type="ORF">EVAR_48592_1</name>
</gene>
<sequence>MGLSSVDDVGVPSVYVVTLKVKVMDEKLGRWRGEWTDGGRIKVIEGEYATGTLTHWTKRNSGIYYFTARVWCLTCRAGPFSCSSRIGHSTVL</sequence>
<name>A0A4C1YVA3_EUMVA</name>
<protein>
    <submittedName>
        <fullName evidence="1">Uncharacterized protein</fullName>
    </submittedName>
</protein>
<accession>A0A4C1YVA3</accession>
<proteinExistence type="predicted"/>
<evidence type="ECO:0000313" key="2">
    <source>
        <dbReference type="Proteomes" id="UP000299102"/>
    </source>
</evidence>
<dbReference type="Proteomes" id="UP000299102">
    <property type="component" value="Unassembled WGS sequence"/>
</dbReference>
<organism evidence="1 2">
    <name type="scientific">Eumeta variegata</name>
    <name type="common">Bagworm moth</name>
    <name type="synonym">Eumeta japonica</name>
    <dbReference type="NCBI Taxonomy" id="151549"/>
    <lineage>
        <taxon>Eukaryota</taxon>
        <taxon>Metazoa</taxon>
        <taxon>Ecdysozoa</taxon>
        <taxon>Arthropoda</taxon>
        <taxon>Hexapoda</taxon>
        <taxon>Insecta</taxon>
        <taxon>Pterygota</taxon>
        <taxon>Neoptera</taxon>
        <taxon>Endopterygota</taxon>
        <taxon>Lepidoptera</taxon>
        <taxon>Glossata</taxon>
        <taxon>Ditrysia</taxon>
        <taxon>Tineoidea</taxon>
        <taxon>Psychidae</taxon>
        <taxon>Oiketicinae</taxon>
        <taxon>Eumeta</taxon>
    </lineage>
</organism>
<reference evidence="1 2" key="1">
    <citation type="journal article" date="2019" name="Commun. Biol.">
        <title>The bagworm genome reveals a unique fibroin gene that provides high tensile strength.</title>
        <authorList>
            <person name="Kono N."/>
            <person name="Nakamura H."/>
            <person name="Ohtoshi R."/>
            <person name="Tomita M."/>
            <person name="Numata K."/>
            <person name="Arakawa K."/>
        </authorList>
    </citation>
    <scope>NUCLEOTIDE SEQUENCE [LARGE SCALE GENOMIC DNA]</scope>
</reference>
<dbReference type="AlphaFoldDB" id="A0A4C1YVA3"/>
<evidence type="ECO:0000313" key="1">
    <source>
        <dbReference type="EMBL" id="GBP80236.1"/>
    </source>
</evidence>
<keyword evidence="2" id="KW-1185">Reference proteome</keyword>